<dbReference type="STRING" id="118060.ATZ35_05325"/>
<dbReference type="AlphaFoldDB" id="A0A0U2WX45"/>
<dbReference type="RefSeq" id="WP_208929832.1">
    <property type="nucleotide sequence ID" value="NZ_CP013655.1"/>
</dbReference>
<keyword evidence="3" id="KW-1185">Reference proteome</keyword>
<gene>
    <name evidence="2" type="ORF">ATZ35_05325</name>
</gene>
<dbReference type="InterPro" id="IPR010982">
    <property type="entry name" value="Lambda_DNA-bd_dom_sf"/>
</dbReference>
<dbReference type="KEGG" id="erx:ATZ35_05325"/>
<sequence length="72" mass="8250">MPIIYNRLWKLLIDKEMTKTQLRKEIGIGTATLAKLSANEKVSMDVIERICAALDCQPGDIMEYVSEKNRNH</sequence>
<name>A0A0U2WX45_9ENTE</name>
<reference evidence="3" key="1">
    <citation type="submission" date="2015-12" db="EMBL/GenBank/DDBJ databases">
        <authorList>
            <person name="Lauer A."/>
            <person name="Humrighouse B."/>
            <person name="Loparev V."/>
            <person name="Shewmaker P.L."/>
            <person name="Whitney A.M."/>
            <person name="McLaughlin R.W."/>
        </authorList>
    </citation>
    <scope>NUCLEOTIDE SEQUENCE [LARGE SCALE GENOMIC DNA]</scope>
    <source>
        <strain evidence="3">LMG 26678</strain>
    </source>
</reference>
<dbReference type="Gene3D" id="1.10.260.40">
    <property type="entry name" value="lambda repressor-like DNA-binding domains"/>
    <property type="match status" value="1"/>
</dbReference>
<dbReference type="PANTHER" id="PTHR37301">
    <property type="entry name" value="DNA-BINDING PROTEIN-RELATED"/>
    <property type="match status" value="1"/>
</dbReference>
<dbReference type="PANTHER" id="PTHR37301:SF1">
    <property type="entry name" value="DNA-BINDING PROTEIN"/>
    <property type="match status" value="1"/>
</dbReference>
<dbReference type="Proteomes" id="UP000067523">
    <property type="component" value="Chromosome"/>
</dbReference>
<feature type="domain" description="HTH cro/C1-type" evidence="1">
    <location>
        <begin position="8"/>
        <end position="61"/>
    </location>
</feature>
<accession>A0A0U2WX45</accession>
<protein>
    <recommendedName>
        <fullName evidence="1">HTH cro/C1-type domain-containing protein</fullName>
    </recommendedName>
</protein>
<dbReference type="Pfam" id="PF13443">
    <property type="entry name" value="HTH_26"/>
    <property type="match status" value="1"/>
</dbReference>
<evidence type="ECO:0000313" key="2">
    <source>
        <dbReference type="EMBL" id="ALS36602.1"/>
    </source>
</evidence>
<organism evidence="2 3">
    <name type="scientific">Enterococcus rotai</name>
    <dbReference type="NCBI Taxonomy" id="118060"/>
    <lineage>
        <taxon>Bacteria</taxon>
        <taxon>Bacillati</taxon>
        <taxon>Bacillota</taxon>
        <taxon>Bacilli</taxon>
        <taxon>Lactobacillales</taxon>
        <taxon>Enterococcaceae</taxon>
        <taxon>Enterococcus</taxon>
    </lineage>
</organism>
<dbReference type="SUPFAM" id="SSF47413">
    <property type="entry name" value="lambda repressor-like DNA-binding domains"/>
    <property type="match status" value="1"/>
</dbReference>
<dbReference type="PROSITE" id="PS50943">
    <property type="entry name" value="HTH_CROC1"/>
    <property type="match status" value="1"/>
</dbReference>
<evidence type="ECO:0000259" key="1">
    <source>
        <dbReference type="PROSITE" id="PS50943"/>
    </source>
</evidence>
<evidence type="ECO:0000313" key="3">
    <source>
        <dbReference type="Proteomes" id="UP000067523"/>
    </source>
</evidence>
<dbReference type="GO" id="GO:0003677">
    <property type="term" value="F:DNA binding"/>
    <property type="evidence" value="ECO:0007669"/>
    <property type="project" value="InterPro"/>
</dbReference>
<dbReference type="EMBL" id="CP013655">
    <property type="protein sequence ID" value="ALS36602.1"/>
    <property type="molecule type" value="Genomic_DNA"/>
</dbReference>
<proteinExistence type="predicted"/>
<dbReference type="InterPro" id="IPR001387">
    <property type="entry name" value="Cro/C1-type_HTH"/>
</dbReference>